<proteinExistence type="predicted"/>
<accession>A0A397U766</accession>
<reference evidence="1 2" key="1">
    <citation type="submission" date="2018-06" db="EMBL/GenBank/DDBJ databases">
        <title>Comparative genomics reveals the genomic features of Rhizophagus irregularis, R. cerebriforme, R. diaphanum and Gigaspora rosea, and their symbiotic lifestyle signature.</title>
        <authorList>
            <person name="Morin E."/>
            <person name="San Clemente H."/>
            <person name="Chen E.C.H."/>
            <person name="De La Providencia I."/>
            <person name="Hainaut M."/>
            <person name="Kuo A."/>
            <person name="Kohler A."/>
            <person name="Murat C."/>
            <person name="Tang N."/>
            <person name="Roy S."/>
            <person name="Loubradou J."/>
            <person name="Henrissat B."/>
            <person name="Grigoriev I.V."/>
            <person name="Corradi N."/>
            <person name="Roux C."/>
            <person name="Martin F.M."/>
        </authorList>
    </citation>
    <scope>NUCLEOTIDE SEQUENCE [LARGE SCALE GENOMIC DNA]</scope>
    <source>
        <strain evidence="1 2">DAOM 194757</strain>
    </source>
</reference>
<gene>
    <name evidence="1" type="ORF">C2G38_2222004</name>
</gene>
<protein>
    <submittedName>
        <fullName evidence="1">Uncharacterized protein</fullName>
    </submittedName>
</protein>
<keyword evidence="2" id="KW-1185">Reference proteome</keyword>
<dbReference type="EMBL" id="QKWP01002151">
    <property type="protein sequence ID" value="RIB04589.1"/>
    <property type="molecule type" value="Genomic_DNA"/>
</dbReference>
<sequence>MTTQSEHNTPTVSAYTVPTSEIIIFVSEPNVLIQTHKNLEQCSNVLEKNAEKELEPENFENFEPEIEEENNRAFYHREAKAENVAKYIYKIRDYSEKPRQFLGTDSDDGIEAIFTEHQGHPLHEIIDGNNPLRSFIDFDLSQETLNKIEPKLTRKEAYYVLIRAFRELCIEIYPDWDIKTLTLPILGTPKIIKETNEHVRPKRVVIPKNGTIFDLMLRPPHNEAEIKHSPILETLKEKISIEDRSMPEKNKNDTGTIGSEIKYIEKLLEEYKIEGGLIDMCTSKNIFTHNEVYEAIQATVACIQTSSKLWLLKMANSDNGLFFDMAPKLDIAKYKIKITEYREEPIELKILINQAVVEGLILYHNIDFLPYSRTLILRVSAREIPPFKRLLLLSFLLSSP</sequence>
<dbReference type="AlphaFoldDB" id="A0A397U766"/>
<organism evidence="1 2">
    <name type="scientific">Gigaspora rosea</name>
    <dbReference type="NCBI Taxonomy" id="44941"/>
    <lineage>
        <taxon>Eukaryota</taxon>
        <taxon>Fungi</taxon>
        <taxon>Fungi incertae sedis</taxon>
        <taxon>Mucoromycota</taxon>
        <taxon>Glomeromycotina</taxon>
        <taxon>Glomeromycetes</taxon>
        <taxon>Diversisporales</taxon>
        <taxon>Gigasporaceae</taxon>
        <taxon>Gigaspora</taxon>
    </lineage>
</organism>
<evidence type="ECO:0000313" key="1">
    <source>
        <dbReference type="EMBL" id="RIB04589.1"/>
    </source>
</evidence>
<comment type="caution">
    <text evidence="1">The sequence shown here is derived from an EMBL/GenBank/DDBJ whole genome shotgun (WGS) entry which is preliminary data.</text>
</comment>
<name>A0A397U766_9GLOM</name>
<evidence type="ECO:0000313" key="2">
    <source>
        <dbReference type="Proteomes" id="UP000266673"/>
    </source>
</evidence>
<dbReference type="Proteomes" id="UP000266673">
    <property type="component" value="Unassembled WGS sequence"/>
</dbReference>
<dbReference type="OrthoDB" id="2425743at2759"/>